<organism evidence="2 3">
    <name type="scientific">Mugilogobius chulae</name>
    <name type="common">yellowstripe goby</name>
    <dbReference type="NCBI Taxonomy" id="88201"/>
    <lineage>
        <taxon>Eukaryota</taxon>
        <taxon>Metazoa</taxon>
        <taxon>Chordata</taxon>
        <taxon>Craniata</taxon>
        <taxon>Vertebrata</taxon>
        <taxon>Euteleostomi</taxon>
        <taxon>Actinopterygii</taxon>
        <taxon>Neopterygii</taxon>
        <taxon>Teleostei</taxon>
        <taxon>Neoteleostei</taxon>
        <taxon>Acanthomorphata</taxon>
        <taxon>Gobiaria</taxon>
        <taxon>Gobiiformes</taxon>
        <taxon>Gobioidei</taxon>
        <taxon>Gobiidae</taxon>
        <taxon>Gobionellinae</taxon>
        <taxon>Mugilogobius</taxon>
    </lineage>
</organism>
<feature type="compositionally biased region" description="Basic and acidic residues" evidence="1">
    <location>
        <begin position="41"/>
        <end position="59"/>
    </location>
</feature>
<feature type="region of interest" description="Disordered" evidence="1">
    <location>
        <begin position="41"/>
        <end position="74"/>
    </location>
</feature>
<dbReference type="Proteomes" id="UP001460270">
    <property type="component" value="Unassembled WGS sequence"/>
</dbReference>
<evidence type="ECO:0000256" key="1">
    <source>
        <dbReference type="SAM" id="MobiDB-lite"/>
    </source>
</evidence>
<proteinExistence type="predicted"/>
<evidence type="ECO:0000313" key="2">
    <source>
        <dbReference type="EMBL" id="KAK7926327.1"/>
    </source>
</evidence>
<sequence length="187" mass="21339">MVIHSVRKLSKTPAGRLIKVYEGFEGLFNCEKMMEVGEHADNHRQDGIPGGADEKEQPRVRGVAESPGETWSDTEQKIQRVLAENLQLQQTVEVERAHRTGKSSGGGDRARPIVVKLLRYKDRQSILQRAKLLKGSKIFINEDFTDAVRRKRRDLMPELRAARERGDIAYLRFDKLIVHPRNSSTPK</sequence>
<evidence type="ECO:0000313" key="3">
    <source>
        <dbReference type="Proteomes" id="UP001460270"/>
    </source>
</evidence>
<dbReference type="PANTHER" id="PTHR11505">
    <property type="entry name" value="L1 TRANSPOSABLE ELEMENT-RELATED"/>
    <property type="match status" value="1"/>
</dbReference>
<accession>A0AAW0PJK0</accession>
<keyword evidence="3" id="KW-1185">Reference proteome</keyword>
<protein>
    <submittedName>
        <fullName evidence="2">Uncharacterized protein</fullName>
    </submittedName>
</protein>
<reference evidence="3" key="1">
    <citation type="submission" date="2024-04" db="EMBL/GenBank/DDBJ databases">
        <title>Salinicola lusitanus LLJ914,a marine bacterium isolated from the Okinawa Trough.</title>
        <authorList>
            <person name="Li J."/>
        </authorList>
    </citation>
    <scope>NUCLEOTIDE SEQUENCE [LARGE SCALE GENOMIC DNA]</scope>
</reference>
<dbReference type="AlphaFoldDB" id="A0AAW0PJK0"/>
<gene>
    <name evidence="2" type="ORF">WMY93_008637</name>
</gene>
<comment type="caution">
    <text evidence="2">The sequence shown here is derived from an EMBL/GenBank/DDBJ whole genome shotgun (WGS) entry which is preliminary data.</text>
</comment>
<dbReference type="EMBL" id="JBBPFD010000005">
    <property type="protein sequence ID" value="KAK7926327.1"/>
    <property type="molecule type" value="Genomic_DNA"/>
</dbReference>
<dbReference type="Gene3D" id="3.30.70.1820">
    <property type="entry name" value="L1 transposable element, RRM domain"/>
    <property type="match status" value="1"/>
</dbReference>
<name>A0AAW0PJK0_9GOBI</name>
<dbReference type="InterPro" id="IPR004244">
    <property type="entry name" value="Transposase_22"/>
</dbReference>